<reference evidence="3" key="2">
    <citation type="submission" date="2015-01" db="EMBL/GenBank/DDBJ databases">
        <title>Evolutionary Origins and Diversification of the Mycorrhizal Mutualists.</title>
        <authorList>
            <consortium name="DOE Joint Genome Institute"/>
            <consortium name="Mycorrhizal Genomics Consortium"/>
            <person name="Kohler A."/>
            <person name="Kuo A."/>
            <person name="Nagy L.G."/>
            <person name="Floudas D."/>
            <person name="Copeland A."/>
            <person name="Barry K.W."/>
            <person name="Cichocki N."/>
            <person name="Veneault-Fourrey C."/>
            <person name="LaButti K."/>
            <person name="Lindquist E.A."/>
            <person name="Lipzen A."/>
            <person name="Lundell T."/>
            <person name="Morin E."/>
            <person name="Murat C."/>
            <person name="Riley R."/>
            <person name="Ohm R."/>
            <person name="Sun H."/>
            <person name="Tunlid A."/>
            <person name="Henrissat B."/>
            <person name="Grigoriev I.V."/>
            <person name="Hibbett D.S."/>
            <person name="Martin F."/>
        </authorList>
    </citation>
    <scope>NUCLEOTIDE SEQUENCE [LARGE SCALE GENOMIC DNA]</scope>
    <source>
        <strain evidence="3">Marx 270</strain>
    </source>
</reference>
<organism evidence="2 3">
    <name type="scientific">Pisolithus tinctorius Marx 270</name>
    <dbReference type="NCBI Taxonomy" id="870435"/>
    <lineage>
        <taxon>Eukaryota</taxon>
        <taxon>Fungi</taxon>
        <taxon>Dikarya</taxon>
        <taxon>Basidiomycota</taxon>
        <taxon>Agaricomycotina</taxon>
        <taxon>Agaricomycetes</taxon>
        <taxon>Agaricomycetidae</taxon>
        <taxon>Boletales</taxon>
        <taxon>Sclerodermatineae</taxon>
        <taxon>Pisolithaceae</taxon>
        <taxon>Pisolithus</taxon>
    </lineage>
</organism>
<protein>
    <submittedName>
        <fullName evidence="2">Uncharacterized protein</fullName>
    </submittedName>
</protein>
<dbReference type="AlphaFoldDB" id="A0A0C3JDR1"/>
<feature type="region of interest" description="Disordered" evidence="1">
    <location>
        <begin position="1"/>
        <end position="23"/>
    </location>
</feature>
<gene>
    <name evidence="2" type="ORF">M404DRAFT_998615</name>
</gene>
<evidence type="ECO:0000313" key="2">
    <source>
        <dbReference type="EMBL" id="KIO07213.1"/>
    </source>
</evidence>
<accession>A0A0C3JDR1</accession>
<evidence type="ECO:0000313" key="3">
    <source>
        <dbReference type="Proteomes" id="UP000054217"/>
    </source>
</evidence>
<keyword evidence="3" id="KW-1185">Reference proteome</keyword>
<dbReference type="InParanoid" id="A0A0C3JDR1"/>
<dbReference type="Proteomes" id="UP000054217">
    <property type="component" value="Unassembled WGS sequence"/>
</dbReference>
<name>A0A0C3JDR1_PISTI</name>
<feature type="compositionally biased region" description="Polar residues" evidence="1">
    <location>
        <begin position="7"/>
        <end position="20"/>
    </location>
</feature>
<sequence>MDVLDTRTVSNLTPRTSQGLRTIPYDGGPLRSWNIDWDRSLPAARSRYEAEQDHG</sequence>
<evidence type="ECO:0000256" key="1">
    <source>
        <dbReference type="SAM" id="MobiDB-lite"/>
    </source>
</evidence>
<dbReference type="EMBL" id="KN831961">
    <property type="protein sequence ID" value="KIO07213.1"/>
    <property type="molecule type" value="Genomic_DNA"/>
</dbReference>
<reference evidence="2 3" key="1">
    <citation type="submission" date="2014-04" db="EMBL/GenBank/DDBJ databases">
        <authorList>
            <consortium name="DOE Joint Genome Institute"/>
            <person name="Kuo A."/>
            <person name="Kohler A."/>
            <person name="Costa M.D."/>
            <person name="Nagy L.G."/>
            <person name="Floudas D."/>
            <person name="Copeland A."/>
            <person name="Barry K.W."/>
            <person name="Cichocki N."/>
            <person name="Veneault-Fourrey C."/>
            <person name="LaButti K."/>
            <person name="Lindquist E.A."/>
            <person name="Lipzen A."/>
            <person name="Lundell T."/>
            <person name="Morin E."/>
            <person name="Murat C."/>
            <person name="Sun H."/>
            <person name="Tunlid A."/>
            <person name="Henrissat B."/>
            <person name="Grigoriev I.V."/>
            <person name="Hibbett D.S."/>
            <person name="Martin F."/>
            <person name="Nordberg H.P."/>
            <person name="Cantor M.N."/>
            <person name="Hua S.X."/>
        </authorList>
    </citation>
    <scope>NUCLEOTIDE SEQUENCE [LARGE SCALE GENOMIC DNA]</scope>
    <source>
        <strain evidence="2 3">Marx 270</strain>
    </source>
</reference>
<proteinExistence type="predicted"/>
<dbReference type="HOGENOM" id="CLU_3033349_0_0_1"/>